<dbReference type="AlphaFoldDB" id="A0A9J7BNP0"/>
<dbReference type="SUPFAM" id="SSF55826">
    <property type="entry name" value="YbaK/ProRS associated domain"/>
    <property type="match status" value="1"/>
</dbReference>
<dbReference type="InterPro" id="IPR036754">
    <property type="entry name" value="YbaK/aa-tRNA-synt-asso_dom_sf"/>
</dbReference>
<name>A0A9J7BNP0_9BACT</name>
<evidence type="ECO:0000259" key="1">
    <source>
        <dbReference type="Pfam" id="PF04073"/>
    </source>
</evidence>
<evidence type="ECO:0000313" key="2">
    <source>
        <dbReference type="EMBL" id="UWZ84500.1"/>
    </source>
</evidence>
<feature type="domain" description="YbaK/aminoacyl-tRNA synthetase-associated" evidence="1">
    <location>
        <begin position="22"/>
        <end position="143"/>
    </location>
</feature>
<reference evidence="2" key="1">
    <citation type="submission" date="2021-04" db="EMBL/GenBank/DDBJ databases">
        <title>Phylogenetic analysis of Acidobacteriaceae.</title>
        <authorList>
            <person name="Qiu L."/>
            <person name="Zhang Q."/>
        </authorList>
    </citation>
    <scope>NUCLEOTIDE SEQUENCE</scope>
    <source>
        <strain evidence="2">DSM 25168</strain>
    </source>
</reference>
<accession>A0A9J7BNP0</accession>
<dbReference type="KEGG" id="orp:MOP44_00860"/>
<organism evidence="2 3">
    <name type="scientific">Occallatibacter riparius</name>
    <dbReference type="NCBI Taxonomy" id="1002689"/>
    <lineage>
        <taxon>Bacteria</taxon>
        <taxon>Pseudomonadati</taxon>
        <taxon>Acidobacteriota</taxon>
        <taxon>Terriglobia</taxon>
        <taxon>Terriglobales</taxon>
        <taxon>Acidobacteriaceae</taxon>
        <taxon>Occallatibacter</taxon>
    </lineage>
</organism>
<protein>
    <submittedName>
        <fullName evidence="2">YbaK/EbsC family protein</fullName>
    </submittedName>
</protein>
<proteinExistence type="predicted"/>
<dbReference type="CDD" id="cd04332">
    <property type="entry name" value="YbaK_like"/>
    <property type="match status" value="1"/>
</dbReference>
<evidence type="ECO:0000313" key="3">
    <source>
        <dbReference type="Proteomes" id="UP001059380"/>
    </source>
</evidence>
<keyword evidence="3" id="KW-1185">Reference proteome</keyword>
<sequence length="160" mass="17727">MALATLTEYLDRNNIQYELIPHTPAFSAQCIAGLAHIPGKELAKAVMVVLDGNLAMAVLPANLRVDLFTLKKAVNAEYASLAAEEDFYDKFPYCETGAMPPFGNLYGIPVYVEESLTKDTEIAFNAGTHRELMRMAWRDYERLVSPKIMCFAAGHHVEAA</sequence>
<dbReference type="Pfam" id="PF04073">
    <property type="entry name" value="tRNA_edit"/>
    <property type="match status" value="1"/>
</dbReference>
<gene>
    <name evidence="2" type="ORF">MOP44_00860</name>
</gene>
<dbReference type="GO" id="GO:0002161">
    <property type="term" value="F:aminoacyl-tRNA deacylase activity"/>
    <property type="evidence" value="ECO:0007669"/>
    <property type="project" value="InterPro"/>
</dbReference>
<dbReference type="EMBL" id="CP093313">
    <property type="protein sequence ID" value="UWZ84500.1"/>
    <property type="molecule type" value="Genomic_DNA"/>
</dbReference>
<dbReference type="InterPro" id="IPR007214">
    <property type="entry name" value="YbaK/aa-tRNA-synth-assoc-dom"/>
</dbReference>
<dbReference type="Proteomes" id="UP001059380">
    <property type="component" value="Chromosome"/>
</dbReference>
<dbReference type="RefSeq" id="WP_260794005.1">
    <property type="nucleotide sequence ID" value="NZ_CP093313.1"/>
</dbReference>
<dbReference type="Gene3D" id="3.90.960.10">
    <property type="entry name" value="YbaK/aminoacyl-tRNA synthetase-associated domain"/>
    <property type="match status" value="1"/>
</dbReference>